<dbReference type="EMBL" id="VIKR01000001">
    <property type="protein sequence ID" value="TQV76421.1"/>
    <property type="molecule type" value="Genomic_DNA"/>
</dbReference>
<dbReference type="Gene3D" id="3.60.40.10">
    <property type="entry name" value="PPM-type phosphatase domain"/>
    <property type="match status" value="1"/>
</dbReference>
<dbReference type="Proteomes" id="UP000317839">
    <property type="component" value="Unassembled WGS sequence"/>
</dbReference>
<dbReference type="AlphaFoldDB" id="A0A545TH09"/>
<dbReference type="SMART" id="SM00331">
    <property type="entry name" value="PP2C_SIG"/>
    <property type="match status" value="1"/>
</dbReference>
<sequence>MSDSTIRRKVKWESAADTNVGMVRQANEDSILSRPEVNLWAVADGMGGHAVGDVASRMIKEVLERVSCEGALDKVVDEIEDALLTVNQQILQYSQTVLDNKVIGSTVVAMIIVGKVGICFWVGDSRLYRYRKGVLEQLTRDHSRVEELVQQGVLKPEEAQNHAESNVITRAVGVDDDFVVDVQAFDVQVKDTFLLCSDGLYNMLTNEEIALHLTEPFLEDRVRHLIENALDNGAPDNVSAIVIKGGFEKSVTREFVFDSSQLF</sequence>
<dbReference type="PROSITE" id="PS51746">
    <property type="entry name" value="PPM_2"/>
    <property type="match status" value="1"/>
</dbReference>
<feature type="transmembrane region" description="Helical" evidence="1">
    <location>
        <begin position="102"/>
        <end position="122"/>
    </location>
</feature>
<dbReference type="RefSeq" id="WP_142887782.1">
    <property type="nucleotide sequence ID" value="NZ_VIKR01000001.1"/>
</dbReference>
<dbReference type="OrthoDB" id="9801841at2"/>
<dbReference type="PANTHER" id="PTHR13832:SF827">
    <property type="entry name" value="PROTEIN PHOSPHATASE 1L"/>
    <property type="match status" value="1"/>
</dbReference>
<dbReference type="SMART" id="SM00332">
    <property type="entry name" value="PP2Cc"/>
    <property type="match status" value="1"/>
</dbReference>
<dbReference type="InterPro" id="IPR036457">
    <property type="entry name" value="PPM-type-like_dom_sf"/>
</dbReference>
<proteinExistence type="predicted"/>
<evidence type="ECO:0000259" key="2">
    <source>
        <dbReference type="PROSITE" id="PS51746"/>
    </source>
</evidence>
<gene>
    <name evidence="3" type="ORF">FLL45_00185</name>
</gene>
<name>A0A545TH09_9GAMM</name>
<dbReference type="GO" id="GO:0004722">
    <property type="term" value="F:protein serine/threonine phosphatase activity"/>
    <property type="evidence" value="ECO:0007669"/>
    <property type="project" value="InterPro"/>
</dbReference>
<dbReference type="CDD" id="cd00143">
    <property type="entry name" value="PP2Cc"/>
    <property type="match status" value="1"/>
</dbReference>
<protein>
    <submittedName>
        <fullName evidence="3">Serine/threonine-protein phosphatase</fullName>
    </submittedName>
</protein>
<dbReference type="InterPro" id="IPR001932">
    <property type="entry name" value="PPM-type_phosphatase-like_dom"/>
</dbReference>
<reference evidence="3 4" key="1">
    <citation type="submission" date="2019-06" db="EMBL/GenBank/DDBJ databases">
        <title>Draft genome of Aliikangiella marina GYP-15.</title>
        <authorList>
            <person name="Wang G."/>
        </authorList>
    </citation>
    <scope>NUCLEOTIDE SEQUENCE [LARGE SCALE GENOMIC DNA]</scope>
    <source>
        <strain evidence="3 4">GYP-15</strain>
    </source>
</reference>
<evidence type="ECO:0000313" key="3">
    <source>
        <dbReference type="EMBL" id="TQV76421.1"/>
    </source>
</evidence>
<keyword evidence="1" id="KW-0472">Membrane</keyword>
<dbReference type="SUPFAM" id="SSF81606">
    <property type="entry name" value="PP2C-like"/>
    <property type="match status" value="1"/>
</dbReference>
<evidence type="ECO:0000313" key="4">
    <source>
        <dbReference type="Proteomes" id="UP000317839"/>
    </source>
</evidence>
<dbReference type="Pfam" id="PF13672">
    <property type="entry name" value="PP2C_2"/>
    <property type="match status" value="1"/>
</dbReference>
<evidence type="ECO:0000256" key="1">
    <source>
        <dbReference type="SAM" id="Phobius"/>
    </source>
</evidence>
<organism evidence="3 4">
    <name type="scientific">Aliikangiella marina</name>
    <dbReference type="NCBI Taxonomy" id="1712262"/>
    <lineage>
        <taxon>Bacteria</taxon>
        <taxon>Pseudomonadati</taxon>
        <taxon>Pseudomonadota</taxon>
        <taxon>Gammaproteobacteria</taxon>
        <taxon>Oceanospirillales</taxon>
        <taxon>Pleioneaceae</taxon>
        <taxon>Aliikangiella</taxon>
    </lineage>
</organism>
<keyword evidence="1" id="KW-1133">Transmembrane helix</keyword>
<keyword evidence="1" id="KW-0812">Transmembrane</keyword>
<dbReference type="PANTHER" id="PTHR13832">
    <property type="entry name" value="PROTEIN PHOSPHATASE 2C"/>
    <property type="match status" value="1"/>
</dbReference>
<dbReference type="InterPro" id="IPR015655">
    <property type="entry name" value="PP2C"/>
</dbReference>
<keyword evidence="4" id="KW-1185">Reference proteome</keyword>
<accession>A0A545TH09</accession>
<comment type="caution">
    <text evidence="3">The sequence shown here is derived from an EMBL/GenBank/DDBJ whole genome shotgun (WGS) entry which is preliminary data.</text>
</comment>
<feature type="domain" description="PPM-type phosphatase" evidence="2">
    <location>
        <begin position="13"/>
        <end position="245"/>
    </location>
</feature>